<dbReference type="AlphaFoldDB" id="A0A410Q8N3"/>
<dbReference type="InterPro" id="IPR010982">
    <property type="entry name" value="Lambda_DNA-bd_dom_sf"/>
</dbReference>
<feature type="domain" description="HTH cro/C1-type" evidence="1">
    <location>
        <begin position="14"/>
        <end position="68"/>
    </location>
</feature>
<dbReference type="InterPro" id="IPR001387">
    <property type="entry name" value="Cro/C1-type_HTH"/>
</dbReference>
<dbReference type="KEGG" id="spoa:EQM13_01435"/>
<dbReference type="EMBL" id="CP035282">
    <property type="protein sequence ID" value="QAT60329.1"/>
    <property type="molecule type" value="Genomic_DNA"/>
</dbReference>
<evidence type="ECO:0000313" key="2">
    <source>
        <dbReference type="EMBL" id="QAT60329.1"/>
    </source>
</evidence>
<proteinExistence type="predicted"/>
<organism evidence="2 3">
    <name type="scientific">Acidilutibacter cellobiosedens</name>
    <dbReference type="NCBI Taxonomy" id="2507161"/>
    <lineage>
        <taxon>Bacteria</taxon>
        <taxon>Bacillati</taxon>
        <taxon>Bacillota</taxon>
        <taxon>Tissierellia</taxon>
        <taxon>Tissierellales</taxon>
        <taxon>Acidilutibacteraceae</taxon>
        <taxon>Acidilutibacter</taxon>
    </lineage>
</organism>
<sequence length="73" mass="8428">MEKSVDKLYNVKKIRLERAKQGKNIRELADLAKLDPKTVSRIEKQKVIPRPQTIGKIAAALGKNYEDFFCQVR</sequence>
<accession>A0A410Q8N3</accession>
<dbReference type="SUPFAM" id="SSF47413">
    <property type="entry name" value="lambda repressor-like DNA-binding domains"/>
    <property type="match status" value="1"/>
</dbReference>
<dbReference type="Gene3D" id="1.10.260.40">
    <property type="entry name" value="lambda repressor-like DNA-binding domains"/>
    <property type="match status" value="1"/>
</dbReference>
<gene>
    <name evidence="2" type="ORF">EQM13_01435</name>
</gene>
<dbReference type="RefSeq" id="WP_128751737.1">
    <property type="nucleotide sequence ID" value="NZ_CP035282.1"/>
</dbReference>
<evidence type="ECO:0000313" key="3">
    <source>
        <dbReference type="Proteomes" id="UP000287969"/>
    </source>
</evidence>
<dbReference type="SMART" id="SM00530">
    <property type="entry name" value="HTH_XRE"/>
    <property type="match status" value="1"/>
</dbReference>
<dbReference type="OrthoDB" id="9812960at2"/>
<dbReference type="Pfam" id="PF01381">
    <property type="entry name" value="HTH_3"/>
    <property type="match status" value="1"/>
</dbReference>
<keyword evidence="3" id="KW-1185">Reference proteome</keyword>
<dbReference type="GO" id="GO:0003677">
    <property type="term" value="F:DNA binding"/>
    <property type="evidence" value="ECO:0007669"/>
    <property type="project" value="InterPro"/>
</dbReference>
<dbReference type="CDD" id="cd00093">
    <property type="entry name" value="HTH_XRE"/>
    <property type="match status" value="1"/>
</dbReference>
<name>A0A410Q8N3_9FIRM</name>
<reference evidence="3" key="1">
    <citation type="submission" date="2019-01" db="EMBL/GenBank/DDBJ databases">
        <title>Draft genomes of a novel of Sporanaerobacter strains.</title>
        <authorList>
            <person name="Ma S."/>
        </authorList>
    </citation>
    <scope>NUCLEOTIDE SEQUENCE [LARGE SCALE GENOMIC DNA]</scope>
    <source>
        <strain evidence="3">NJN-17</strain>
    </source>
</reference>
<evidence type="ECO:0000259" key="1">
    <source>
        <dbReference type="PROSITE" id="PS50943"/>
    </source>
</evidence>
<dbReference type="PROSITE" id="PS50943">
    <property type="entry name" value="HTH_CROC1"/>
    <property type="match status" value="1"/>
</dbReference>
<dbReference type="Proteomes" id="UP000287969">
    <property type="component" value="Chromosome"/>
</dbReference>
<protein>
    <submittedName>
        <fullName evidence="2">XRE family transcriptional regulator</fullName>
    </submittedName>
</protein>